<dbReference type="Gene3D" id="1.20.1250.20">
    <property type="entry name" value="MFS general substrate transporter like domains"/>
    <property type="match status" value="2"/>
</dbReference>
<dbReference type="PROSITE" id="PS50850">
    <property type="entry name" value="MFS"/>
    <property type="match status" value="1"/>
</dbReference>
<feature type="transmembrane region" description="Helical" evidence="8">
    <location>
        <begin position="370"/>
        <end position="387"/>
    </location>
</feature>
<sequence>MASLLLPVIYLTFISLGLPDSLLGTAWPVMHVDLGAPVAAQSLISIIISCCTIVSSLLTARLVHRLGTGRLTALSVALTAAAILGFSTTNAFWQLCLIAVPYGLGAGAIDAALNNYVALNYGARHMSWLHCCWGIGASVGPLVMGWALGERMGWPGGYLAIGAVQVAITVVLLLSIPLWKRADSADSAGEGESKSGAEDGEKNSTPTNRELLNLPGARAAIGSFGTYCALEGSIGLWIASYLTMARGIDASTAASIVAQFYLGITLGRLISGFIAQWLTSENQIRLGQALVAAGLTGLIMLDGPLAAGACVLVAGLGCAPIYPSIVALTPRRFGQRASQGLVSLQMACAYAGSMLVPPIFGLVAGAGGSPLIPFMALALLATNVFLAERAARC</sequence>
<reference evidence="10 11" key="1">
    <citation type="submission" date="2018-08" db="EMBL/GenBank/DDBJ databases">
        <title>A genome reference for cultivated species of the human gut microbiota.</title>
        <authorList>
            <person name="Zou Y."/>
            <person name="Xue W."/>
            <person name="Luo G."/>
        </authorList>
    </citation>
    <scope>NUCLEOTIDE SEQUENCE [LARGE SCALE GENOMIC DNA]</scope>
    <source>
        <strain evidence="10 11">AM25-33</strain>
    </source>
</reference>
<feature type="transmembrane region" description="Helical" evidence="8">
    <location>
        <begin position="92"/>
        <end position="113"/>
    </location>
</feature>
<keyword evidence="5 8" id="KW-1133">Transmembrane helix</keyword>
<evidence type="ECO:0000256" key="4">
    <source>
        <dbReference type="ARBA" id="ARBA00022692"/>
    </source>
</evidence>
<keyword evidence="3" id="KW-0813">Transport</keyword>
<dbReference type="InParanoid" id="A0A414NF35"/>
<dbReference type="InterPro" id="IPR020846">
    <property type="entry name" value="MFS_dom"/>
</dbReference>
<proteinExistence type="inferred from homology"/>
<name>A0A414NF35_9ACTN</name>
<comment type="caution">
    <text evidence="10">The sequence shown here is derived from an EMBL/GenBank/DDBJ whole genome shotgun (WGS) entry which is preliminary data.</text>
</comment>
<dbReference type="RefSeq" id="WP_118102456.1">
    <property type="nucleotide sequence ID" value="NZ_CABJEU010000001.1"/>
</dbReference>
<feature type="transmembrane region" description="Helical" evidence="8">
    <location>
        <begin position="283"/>
        <end position="300"/>
    </location>
</feature>
<evidence type="ECO:0000256" key="8">
    <source>
        <dbReference type="SAM" id="Phobius"/>
    </source>
</evidence>
<comment type="subcellular location">
    <subcellularLocation>
        <location evidence="1">Cell membrane</location>
        <topology evidence="1">Multi-pass membrane protein</topology>
    </subcellularLocation>
</comment>
<evidence type="ECO:0000256" key="1">
    <source>
        <dbReference type="ARBA" id="ARBA00004651"/>
    </source>
</evidence>
<evidence type="ECO:0000313" key="10">
    <source>
        <dbReference type="EMBL" id="RHF38318.1"/>
    </source>
</evidence>
<feature type="compositionally biased region" description="Basic and acidic residues" evidence="7">
    <location>
        <begin position="191"/>
        <end position="202"/>
    </location>
</feature>
<keyword evidence="11" id="KW-1185">Reference proteome</keyword>
<keyword evidence="6 8" id="KW-0472">Membrane</keyword>
<evidence type="ECO:0000256" key="5">
    <source>
        <dbReference type="ARBA" id="ARBA00022989"/>
    </source>
</evidence>
<organism evidence="10 11">
    <name type="scientific">Collinsella intestinalis</name>
    <dbReference type="NCBI Taxonomy" id="147207"/>
    <lineage>
        <taxon>Bacteria</taxon>
        <taxon>Bacillati</taxon>
        <taxon>Actinomycetota</taxon>
        <taxon>Coriobacteriia</taxon>
        <taxon>Coriobacteriales</taxon>
        <taxon>Coriobacteriaceae</taxon>
        <taxon>Collinsella</taxon>
    </lineage>
</organism>
<feature type="domain" description="Major facilitator superfamily (MFS) profile" evidence="9">
    <location>
        <begin position="5"/>
        <end position="393"/>
    </location>
</feature>
<dbReference type="PANTHER" id="PTHR23514">
    <property type="entry name" value="BYPASS OF STOP CODON PROTEIN 6"/>
    <property type="match status" value="1"/>
</dbReference>
<evidence type="ECO:0000259" key="9">
    <source>
        <dbReference type="PROSITE" id="PS50850"/>
    </source>
</evidence>
<dbReference type="GO" id="GO:0022857">
    <property type="term" value="F:transmembrane transporter activity"/>
    <property type="evidence" value="ECO:0007669"/>
    <property type="project" value="InterPro"/>
</dbReference>
<dbReference type="AlphaFoldDB" id="A0A414NF35"/>
<feature type="transmembrane region" description="Helical" evidence="8">
    <location>
        <begin position="306"/>
        <end position="329"/>
    </location>
</feature>
<feature type="transmembrane region" description="Helical" evidence="8">
    <location>
        <begin position="43"/>
        <end position="63"/>
    </location>
</feature>
<evidence type="ECO:0000256" key="3">
    <source>
        <dbReference type="ARBA" id="ARBA00022448"/>
    </source>
</evidence>
<feature type="transmembrane region" description="Helical" evidence="8">
    <location>
        <begin position="341"/>
        <end position="364"/>
    </location>
</feature>
<comment type="similarity">
    <text evidence="2">Belongs to the major facilitator superfamily.</text>
</comment>
<feature type="transmembrane region" description="Helical" evidence="8">
    <location>
        <begin position="70"/>
        <end position="86"/>
    </location>
</feature>
<dbReference type="SUPFAM" id="SSF103473">
    <property type="entry name" value="MFS general substrate transporter"/>
    <property type="match status" value="1"/>
</dbReference>
<feature type="region of interest" description="Disordered" evidence="7">
    <location>
        <begin position="185"/>
        <end position="208"/>
    </location>
</feature>
<accession>A0A414NF35</accession>
<feature type="transmembrane region" description="Helical" evidence="8">
    <location>
        <begin position="125"/>
        <end position="146"/>
    </location>
</feature>
<dbReference type="InterPro" id="IPR011701">
    <property type="entry name" value="MFS"/>
</dbReference>
<dbReference type="Pfam" id="PF07690">
    <property type="entry name" value="MFS_1"/>
    <property type="match status" value="1"/>
</dbReference>
<dbReference type="EMBL" id="QSLJ01000001">
    <property type="protein sequence ID" value="RHF38318.1"/>
    <property type="molecule type" value="Genomic_DNA"/>
</dbReference>
<keyword evidence="4 8" id="KW-0812">Transmembrane</keyword>
<evidence type="ECO:0000256" key="2">
    <source>
        <dbReference type="ARBA" id="ARBA00008335"/>
    </source>
</evidence>
<gene>
    <name evidence="10" type="ORF">DW682_00975</name>
</gene>
<feature type="transmembrane region" description="Helical" evidence="8">
    <location>
        <begin position="252"/>
        <end position="271"/>
    </location>
</feature>
<dbReference type="InterPro" id="IPR036259">
    <property type="entry name" value="MFS_trans_sf"/>
</dbReference>
<evidence type="ECO:0000313" key="11">
    <source>
        <dbReference type="Proteomes" id="UP000283983"/>
    </source>
</evidence>
<dbReference type="InterPro" id="IPR051788">
    <property type="entry name" value="MFS_Transporter"/>
</dbReference>
<feature type="transmembrane region" description="Helical" evidence="8">
    <location>
        <begin position="158"/>
        <end position="179"/>
    </location>
</feature>
<dbReference type="GO" id="GO:0005886">
    <property type="term" value="C:plasma membrane"/>
    <property type="evidence" value="ECO:0007669"/>
    <property type="project" value="UniProtKB-SubCell"/>
</dbReference>
<dbReference type="Proteomes" id="UP000283983">
    <property type="component" value="Unassembled WGS sequence"/>
</dbReference>
<evidence type="ECO:0000256" key="6">
    <source>
        <dbReference type="ARBA" id="ARBA00023136"/>
    </source>
</evidence>
<dbReference type="PANTHER" id="PTHR23514:SF3">
    <property type="entry name" value="BYPASS OF STOP CODON PROTEIN 6"/>
    <property type="match status" value="1"/>
</dbReference>
<evidence type="ECO:0000256" key="7">
    <source>
        <dbReference type="SAM" id="MobiDB-lite"/>
    </source>
</evidence>
<protein>
    <submittedName>
        <fullName evidence="10">MFS transporter</fullName>
    </submittedName>
</protein>
<feature type="transmembrane region" description="Helical" evidence="8">
    <location>
        <begin position="219"/>
        <end position="240"/>
    </location>
</feature>